<sequence>MVEIRIAHTSSTVDAAKPLQQLRNIPHAKNASRPLQKSLQGALQGGVSGSPPPECLPRTSSAECMVDKSLEAEGLGSCFRNLSADVSHTRQGVTTTATVPREASSRRIHDCPSALGSCSCNHNPSVMDAEPWGFPKLPPPDEAAKVLPREVAFGFVTFLFCGIASLVCWQSLLGMLPYIEQHAYGGAPYGNSVLGIYQLGCIAVQVAFILFIDAMKPGMLVAAIVLDAALALLLPLVLSRCTHTLSIALFHCIALGFGVCAGVVSGGAIALASSVPFGFIGSFSMGQGVCGIVAFVVNLVASRYLFDLATSEGAKSMFWLVFGASAAVSVFSAVLLVVSLRQPWARREEARETPRERRWGVWSLTCACGSRAGGAPSLGGPPADAETPWRRFLRRWRGTHAAAAEVAAAVHAAGDARTQALVVIGGEGCTAREGGGSCDGASRGSCMHSSGSSLWRLYPPPDAPLAERAQTTEVDESVLPSRGWRCILSACWVYLLCVFFTFVVSLNLYPRVGPMSWNYGGGFSAANEQYIILFGVFCVFDFVGKALPDLARHSRLQWLRLSKRSLVSLVLSRALLGVFFILGMLCRNHPFLNAFPWYVCLVGALALTSGCCATASISGACNSVTRFEEKEIVGPAAVLMLLLGIACGVYSAYIY</sequence>
<evidence type="ECO:0000313" key="10">
    <source>
        <dbReference type="Proteomes" id="UP000095192"/>
    </source>
</evidence>
<evidence type="ECO:0000256" key="6">
    <source>
        <dbReference type="ARBA" id="ARBA00023136"/>
    </source>
</evidence>
<dbReference type="VEuPathDB" id="ToxoDB:LOC34618157"/>
<keyword evidence="10" id="KW-1185">Reference proteome</keyword>
<protein>
    <recommendedName>
        <fullName evidence="11">Nucleoside transporter protein</fullName>
    </recommendedName>
</protein>
<dbReference type="Proteomes" id="UP000095192">
    <property type="component" value="Unassembled WGS sequence"/>
</dbReference>
<feature type="region of interest" description="Disordered" evidence="7">
    <location>
        <begin position="27"/>
        <end position="55"/>
    </location>
</feature>
<feature type="transmembrane region" description="Helical" evidence="8">
    <location>
        <begin position="244"/>
        <end position="271"/>
    </location>
</feature>
<keyword evidence="6 8" id="KW-0472">Membrane</keyword>
<feature type="transmembrane region" description="Helical" evidence="8">
    <location>
        <begin position="595"/>
        <end position="620"/>
    </location>
</feature>
<evidence type="ECO:0000256" key="5">
    <source>
        <dbReference type="ARBA" id="ARBA00022989"/>
    </source>
</evidence>
<feature type="transmembrane region" description="Helical" evidence="8">
    <location>
        <begin position="566"/>
        <end position="583"/>
    </location>
</feature>
<gene>
    <name evidence="9" type="ORF">cyc_01083</name>
</gene>
<accession>A0A1D3D3B1</accession>
<dbReference type="GO" id="GO:0005886">
    <property type="term" value="C:plasma membrane"/>
    <property type="evidence" value="ECO:0007669"/>
    <property type="project" value="TreeGrafter"/>
</dbReference>
<feature type="transmembrane region" description="Helical" evidence="8">
    <location>
        <begin position="318"/>
        <end position="338"/>
    </location>
</feature>
<feature type="transmembrane region" description="Helical" evidence="8">
    <location>
        <begin position="632"/>
        <end position="653"/>
    </location>
</feature>
<evidence type="ECO:0000313" key="9">
    <source>
        <dbReference type="EMBL" id="OEH77933.1"/>
    </source>
</evidence>
<dbReference type="AlphaFoldDB" id="A0A1D3D3B1"/>
<name>A0A1D3D3B1_9EIME</name>
<dbReference type="VEuPathDB" id="ToxoDB:cyc_01083"/>
<proteinExistence type="inferred from homology"/>
<dbReference type="Pfam" id="PF01733">
    <property type="entry name" value="Nucleoside_tran"/>
    <property type="match status" value="1"/>
</dbReference>
<evidence type="ECO:0000256" key="2">
    <source>
        <dbReference type="ARBA" id="ARBA00007965"/>
    </source>
</evidence>
<organism evidence="9 10">
    <name type="scientific">Cyclospora cayetanensis</name>
    <dbReference type="NCBI Taxonomy" id="88456"/>
    <lineage>
        <taxon>Eukaryota</taxon>
        <taxon>Sar</taxon>
        <taxon>Alveolata</taxon>
        <taxon>Apicomplexa</taxon>
        <taxon>Conoidasida</taxon>
        <taxon>Coccidia</taxon>
        <taxon>Eucoccidiorida</taxon>
        <taxon>Eimeriorina</taxon>
        <taxon>Eimeriidae</taxon>
        <taxon>Cyclospora</taxon>
    </lineage>
</organism>
<feature type="transmembrane region" description="Helical" evidence="8">
    <location>
        <begin position="283"/>
        <end position="306"/>
    </location>
</feature>
<dbReference type="PANTHER" id="PTHR10332:SF10">
    <property type="entry name" value="EQUILIBRATIVE NUCLEOSIDE TRANSPORTER 4"/>
    <property type="match status" value="1"/>
</dbReference>
<feature type="transmembrane region" description="Helical" evidence="8">
    <location>
        <begin position="192"/>
        <end position="212"/>
    </location>
</feature>
<evidence type="ECO:0008006" key="11">
    <source>
        <dbReference type="Google" id="ProtNLM"/>
    </source>
</evidence>
<dbReference type="GO" id="GO:0005337">
    <property type="term" value="F:nucleoside transmembrane transporter activity"/>
    <property type="evidence" value="ECO:0007669"/>
    <property type="project" value="InterPro"/>
</dbReference>
<feature type="transmembrane region" description="Helical" evidence="8">
    <location>
        <begin position="151"/>
        <end position="172"/>
    </location>
</feature>
<keyword evidence="5 8" id="KW-1133">Transmembrane helix</keyword>
<evidence type="ECO:0000256" key="3">
    <source>
        <dbReference type="ARBA" id="ARBA00022448"/>
    </source>
</evidence>
<feature type="transmembrane region" description="Helical" evidence="8">
    <location>
        <begin position="529"/>
        <end position="546"/>
    </location>
</feature>
<evidence type="ECO:0000256" key="4">
    <source>
        <dbReference type="ARBA" id="ARBA00022692"/>
    </source>
</evidence>
<dbReference type="InParanoid" id="A0A1D3D3B1"/>
<dbReference type="PANTHER" id="PTHR10332">
    <property type="entry name" value="EQUILIBRATIVE NUCLEOSIDE TRANSPORTER"/>
    <property type="match status" value="1"/>
</dbReference>
<evidence type="ECO:0000256" key="8">
    <source>
        <dbReference type="SAM" id="Phobius"/>
    </source>
</evidence>
<evidence type="ECO:0000256" key="7">
    <source>
        <dbReference type="SAM" id="MobiDB-lite"/>
    </source>
</evidence>
<keyword evidence="4 8" id="KW-0812">Transmembrane</keyword>
<dbReference type="EMBL" id="JROU02000929">
    <property type="protein sequence ID" value="OEH77933.1"/>
    <property type="molecule type" value="Genomic_DNA"/>
</dbReference>
<comment type="subcellular location">
    <subcellularLocation>
        <location evidence="1">Membrane</location>
        <topology evidence="1">Multi-pass membrane protein</topology>
    </subcellularLocation>
</comment>
<dbReference type="InterPro" id="IPR002259">
    <property type="entry name" value="Eqnu_transpt"/>
</dbReference>
<feature type="transmembrane region" description="Helical" evidence="8">
    <location>
        <begin position="486"/>
        <end position="509"/>
    </location>
</feature>
<keyword evidence="3" id="KW-0813">Transport</keyword>
<comment type="caution">
    <text evidence="9">The sequence shown here is derived from an EMBL/GenBank/DDBJ whole genome shotgun (WGS) entry which is preliminary data.</text>
</comment>
<comment type="similarity">
    <text evidence="2">Belongs to the SLC29A/ENT transporter (TC 2.A.57) family.</text>
</comment>
<feature type="transmembrane region" description="Helical" evidence="8">
    <location>
        <begin position="219"/>
        <end position="238"/>
    </location>
</feature>
<reference evidence="9 10" key="1">
    <citation type="journal article" date="2016" name="BMC Genomics">
        <title>Comparative genomics reveals Cyclospora cayetanensis possesses coccidia-like metabolism and invasion components but unique surface antigens.</title>
        <authorList>
            <person name="Liu S."/>
            <person name="Wang L."/>
            <person name="Zheng H."/>
            <person name="Xu Z."/>
            <person name="Roellig D.M."/>
            <person name="Li N."/>
            <person name="Frace M.A."/>
            <person name="Tang K."/>
            <person name="Arrowood M.J."/>
            <person name="Moss D.M."/>
            <person name="Zhang L."/>
            <person name="Feng Y."/>
            <person name="Xiao L."/>
        </authorList>
    </citation>
    <scope>NUCLEOTIDE SEQUENCE [LARGE SCALE GENOMIC DNA]</scope>
    <source>
        <strain evidence="9 10">CHN_HEN01</strain>
    </source>
</reference>
<evidence type="ECO:0000256" key="1">
    <source>
        <dbReference type="ARBA" id="ARBA00004141"/>
    </source>
</evidence>